<name>A0A9X3XE21_9BACT</name>
<organism evidence="2 3">
    <name type="scientific">Polyangium jinanense</name>
    <dbReference type="NCBI Taxonomy" id="2829994"/>
    <lineage>
        <taxon>Bacteria</taxon>
        <taxon>Pseudomonadati</taxon>
        <taxon>Myxococcota</taxon>
        <taxon>Polyangia</taxon>
        <taxon>Polyangiales</taxon>
        <taxon>Polyangiaceae</taxon>
        <taxon>Polyangium</taxon>
    </lineage>
</organism>
<sequence>MRNLFPVLSILLAACGAAPPVVPLAAPVEPSAPEARPRAAVRPRGCLGAGSPVASPVSAEAARQRAATAAHAPDRWGKGYRALEPPPGFRVVPVSKDAASAAADDEIETTVAPADLVTRFEYEGDMGLLVVVQVFDHPATRPEGHSLFRHAVISYDTNGEDVTDEMEDDSFKNWFDHLAELRDEEGRHIVEWSYREKGCERAELYERFIEDGDHLWHIAIEVMPRAPEEDMLLWMALLFDAPLASPAAPDRRGIIENENTR</sequence>
<keyword evidence="3" id="KW-1185">Reference proteome</keyword>
<protein>
    <recommendedName>
        <fullName evidence="4">Lipoprotein</fullName>
    </recommendedName>
</protein>
<evidence type="ECO:0000313" key="2">
    <source>
        <dbReference type="EMBL" id="MDC3986943.1"/>
    </source>
</evidence>
<keyword evidence="1" id="KW-0732">Signal</keyword>
<dbReference type="PROSITE" id="PS51257">
    <property type="entry name" value="PROKAR_LIPOPROTEIN"/>
    <property type="match status" value="1"/>
</dbReference>
<proteinExistence type="predicted"/>
<evidence type="ECO:0000313" key="3">
    <source>
        <dbReference type="Proteomes" id="UP001151081"/>
    </source>
</evidence>
<dbReference type="Proteomes" id="UP001151081">
    <property type="component" value="Unassembled WGS sequence"/>
</dbReference>
<gene>
    <name evidence="2" type="ORF">KEG57_41115</name>
</gene>
<dbReference type="EMBL" id="JAGTJJ010000045">
    <property type="protein sequence ID" value="MDC3986943.1"/>
    <property type="molecule type" value="Genomic_DNA"/>
</dbReference>
<evidence type="ECO:0008006" key="4">
    <source>
        <dbReference type="Google" id="ProtNLM"/>
    </source>
</evidence>
<accession>A0A9X3XE21</accession>
<comment type="caution">
    <text evidence="2">The sequence shown here is derived from an EMBL/GenBank/DDBJ whole genome shotgun (WGS) entry which is preliminary data.</text>
</comment>
<feature type="signal peptide" evidence="1">
    <location>
        <begin position="1"/>
        <end position="25"/>
    </location>
</feature>
<feature type="chain" id="PRO_5040790207" description="Lipoprotein" evidence="1">
    <location>
        <begin position="26"/>
        <end position="261"/>
    </location>
</feature>
<dbReference type="AlphaFoldDB" id="A0A9X3XE21"/>
<dbReference type="RefSeq" id="WP_272426532.1">
    <property type="nucleotide sequence ID" value="NZ_JAGTJJ010000045.1"/>
</dbReference>
<reference evidence="2 3" key="1">
    <citation type="submission" date="2021-04" db="EMBL/GenBank/DDBJ databases">
        <title>Genome analysis of Polyangium sp.</title>
        <authorList>
            <person name="Li Y."/>
            <person name="Wang J."/>
        </authorList>
    </citation>
    <scope>NUCLEOTIDE SEQUENCE [LARGE SCALE GENOMIC DNA]</scope>
    <source>
        <strain evidence="2 3">SDU14</strain>
    </source>
</reference>
<evidence type="ECO:0000256" key="1">
    <source>
        <dbReference type="SAM" id="SignalP"/>
    </source>
</evidence>